<dbReference type="eggNOG" id="COG5581">
    <property type="taxonomic scope" value="Bacteria"/>
</dbReference>
<evidence type="ECO:0000259" key="1">
    <source>
        <dbReference type="Pfam" id="PF07238"/>
    </source>
</evidence>
<organism evidence="2 3">
    <name type="scientific">Gallionella capsiferriformans (strain ES-2)</name>
    <name type="common">Gallionella ferruginea capsiferriformans (strain ES-2)</name>
    <dbReference type="NCBI Taxonomy" id="395494"/>
    <lineage>
        <taxon>Bacteria</taxon>
        <taxon>Pseudomonadati</taxon>
        <taxon>Pseudomonadota</taxon>
        <taxon>Betaproteobacteria</taxon>
        <taxon>Nitrosomonadales</taxon>
        <taxon>Gallionellaceae</taxon>
        <taxon>Gallionella</taxon>
    </lineage>
</organism>
<sequence length="126" mass="14179">MDVEPSELPAAEVKKLRLTHRYHLMGNDCLIESTGIKPFIAKILDVSHAGALVYSKKSFGAVGDVIEVYCRMNINEENSVFNLKSIIKSVRVDDTPDSVMCGIEFLDISRELELLLKNYIYKALTE</sequence>
<protein>
    <submittedName>
        <fullName evidence="2">Type IV pilus assembly PilZ</fullName>
    </submittedName>
</protein>
<dbReference type="HOGENOM" id="CLU_1978305_0_0_4"/>
<reference evidence="2 3" key="1">
    <citation type="submission" date="2010-08" db="EMBL/GenBank/DDBJ databases">
        <title>Complete sequence of Gallionella capsiferriformans ES-2.</title>
        <authorList>
            <consortium name="US DOE Joint Genome Institute"/>
            <person name="Lucas S."/>
            <person name="Copeland A."/>
            <person name="Lapidus A."/>
            <person name="Cheng J.-F."/>
            <person name="Bruce D."/>
            <person name="Goodwin L."/>
            <person name="Pitluck S."/>
            <person name="Chertkov O."/>
            <person name="Davenport K.W."/>
            <person name="Detter J.C."/>
            <person name="Han C."/>
            <person name="Tapia R."/>
            <person name="Land M."/>
            <person name="Hauser L."/>
            <person name="Chang Y.-J."/>
            <person name="Jeffries C."/>
            <person name="Kyrpides N."/>
            <person name="Ivanova N."/>
            <person name="Mikhailova N."/>
            <person name="Shelobolina E.S."/>
            <person name="Picardal F."/>
            <person name="Roden E."/>
            <person name="Emerson D."/>
            <person name="Woyke T."/>
        </authorList>
    </citation>
    <scope>NUCLEOTIDE SEQUENCE [LARGE SCALE GENOMIC DNA]</scope>
    <source>
        <strain evidence="2 3">ES-2</strain>
    </source>
</reference>
<name>D9SDR7_GALCS</name>
<dbReference type="AlphaFoldDB" id="D9SDR7"/>
<dbReference type="GO" id="GO:0035438">
    <property type="term" value="F:cyclic-di-GMP binding"/>
    <property type="evidence" value="ECO:0007669"/>
    <property type="project" value="InterPro"/>
</dbReference>
<dbReference type="KEGG" id="gca:Galf_0788"/>
<accession>D9SDR7</accession>
<dbReference type="Proteomes" id="UP000001235">
    <property type="component" value="Chromosome"/>
</dbReference>
<feature type="domain" description="PilZ" evidence="1">
    <location>
        <begin position="18"/>
        <end position="121"/>
    </location>
</feature>
<dbReference type="Gene3D" id="2.40.10.220">
    <property type="entry name" value="predicted glycosyltransferase like domains"/>
    <property type="match status" value="1"/>
</dbReference>
<evidence type="ECO:0000313" key="3">
    <source>
        <dbReference type="Proteomes" id="UP000001235"/>
    </source>
</evidence>
<dbReference type="InterPro" id="IPR009875">
    <property type="entry name" value="PilZ_domain"/>
</dbReference>
<dbReference type="RefSeq" id="WP_013292765.1">
    <property type="nucleotide sequence ID" value="NC_014394.1"/>
</dbReference>
<gene>
    <name evidence="2" type="ordered locus">Galf_0788</name>
</gene>
<dbReference type="EMBL" id="CP002159">
    <property type="protein sequence ID" value="ADL54824.1"/>
    <property type="molecule type" value="Genomic_DNA"/>
</dbReference>
<dbReference type="Pfam" id="PF07238">
    <property type="entry name" value="PilZ"/>
    <property type="match status" value="1"/>
</dbReference>
<proteinExistence type="predicted"/>
<evidence type="ECO:0000313" key="2">
    <source>
        <dbReference type="EMBL" id="ADL54824.1"/>
    </source>
</evidence>
<keyword evidence="3" id="KW-1185">Reference proteome</keyword>
<dbReference type="SUPFAM" id="SSF141371">
    <property type="entry name" value="PilZ domain-like"/>
    <property type="match status" value="1"/>
</dbReference>